<dbReference type="PANTHER" id="PTHR30290:SF37">
    <property type="entry name" value="NICKEL-BINDING PERIPLASMIC PROTEIN"/>
    <property type="match status" value="1"/>
</dbReference>
<keyword evidence="4" id="KW-1185">Reference proteome</keyword>
<dbReference type="GO" id="GO:0015675">
    <property type="term" value="P:nickel cation transport"/>
    <property type="evidence" value="ECO:0007669"/>
    <property type="project" value="InterPro"/>
</dbReference>
<feature type="domain" description="Solute-binding protein family 5" evidence="2">
    <location>
        <begin position="73"/>
        <end position="443"/>
    </location>
</feature>
<dbReference type="Pfam" id="PF00496">
    <property type="entry name" value="SBP_bac_5"/>
    <property type="match status" value="1"/>
</dbReference>
<dbReference type="PANTHER" id="PTHR30290">
    <property type="entry name" value="PERIPLASMIC BINDING COMPONENT OF ABC TRANSPORTER"/>
    <property type="match status" value="1"/>
</dbReference>
<accession>A0A920CWV2</accession>
<dbReference type="InterPro" id="IPR030678">
    <property type="entry name" value="Peptide/Ni-bd"/>
</dbReference>
<evidence type="ECO:0000256" key="1">
    <source>
        <dbReference type="SAM" id="SignalP"/>
    </source>
</evidence>
<dbReference type="GO" id="GO:0043190">
    <property type="term" value="C:ATP-binding cassette (ABC) transporter complex"/>
    <property type="evidence" value="ECO:0007669"/>
    <property type="project" value="InterPro"/>
</dbReference>
<feature type="signal peptide" evidence="1">
    <location>
        <begin position="1"/>
        <end position="23"/>
    </location>
</feature>
<dbReference type="CDD" id="cd08489">
    <property type="entry name" value="PBP2_NikA"/>
    <property type="match status" value="1"/>
</dbReference>
<evidence type="ECO:0000313" key="3">
    <source>
        <dbReference type="EMBL" id="GIP19702.1"/>
    </source>
</evidence>
<keyword evidence="1" id="KW-0732">Signal</keyword>
<evidence type="ECO:0000259" key="2">
    <source>
        <dbReference type="Pfam" id="PF00496"/>
    </source>
</evidence>
<dbReference type="NCBIfam" id="TIGR02294">
    <property type="entry name" value="nickel_nikA"/>
    <property type="match status" value="1"/>
</dbReference>
<dbReference type="PROSITE" id="PS51257">
    <property type="entry name" value="PROKAR_LIPOPROTEIN"/>
    <property type="match status" value="1"/>
</dbReference>
<dbReference type="GO" id="GO:0016151">
    <property type="term" value="F:nickel cation binding"/>
    <property type="evidence" value="ECO:0007669"/>
    <property type="project" value="InterPro"/>
</dbReference>
<dbReference type="GO" id="GO:1904680">
    <property type="term" value="F:peptide transmembrane transporter activity"/>
    <property type="evidence" value="ECO:0007669"/>
    <property type="project" value="TreeGrafter"/>
</dbReference>
<dbReference type="InterPro" id="IPR039424">
    <property type="entry name" value="SBP_5"/>
</dbReference>
<dbReference type="EMBL" id="BOSE01000020">
    <property type="protein sequence ID" value="GIP19702.1"/>
    <property type="molecule type" value="Genomic_DNA"/>
</dbReference>
<evidence type="ECO:0000313" key="4">
    <source>
        <dbReference type="Proteomes" id="UP000683139"/>
    </source>
</evidence>
<dbReference type="RefSeq" id="WP_213520696.1">
    <property type="nucleotide sequence ID" value="NZ_BOSE01000020.1"/>
</dbReference>
<proteinExistence type="predicted"/>
<sequence>MKTKILIGLIALLLILTGCGQRASDSNSSAGKDELVFASTKDIRDINPHLTSGELAAQNMVFESLVVNTPEGVQPKLAKSWDISEDGLTYTFHLREDVVFSDGAPFNADAVKQNIDAVVSNYEKNAWLNLVQVIDQTEVIDEYTFALTLKNPYYPTLEELGLTRPFRMISPQNFIDGTTANGVSGYAGTGPYTLAEHKDNQYALFTANESYWGDKPSIKNIHWQVMPDHQTILLGLQNGEVDLIFGADGDMLDANAFTALQEQGQYITEVSPPSGSRSILLNSNREFTKDRLVREALQYAINKQTIASGILNDTEQIADTLMSKSTPYANIDLEIRSYDAQKAEELLDQAGWVKADDGYRYKDGKKLSLMLSYNSDNAQEKTIGESMQSDLKAIGVELTILGEEKQAYFDRQKSGDFDLQYSLSWGLPYDPQTYVSTWRVPSHGDYQAQAGLEKKEWLDQTIGEVLVEQDEAARAEKYKQIFTYVHEEAVYLPLTYSVVKAIYSERLKGVGFNVSQYEIPFENMYFE</sequence>
<dbReference type="GO" id="GO:0020037">
    <property type="term" value="F:heme binding"/>
    <property type="evidence" value="ECO:0007669"/>
    <property type="project" value="InterPro"/>
</dbReference>
<dbReference type="SUPFAM" id="SSF53850">
    <property type="entry name" value="Periplasmic binding protein-like II"/>
    <property type="match status" value="1"/>
</dbReference>
<feature type="chain" id="PRO_5037058794" evidence="1">
    <location>
        <begin position="24"/>
        <end position="527"/>
    </location>
</feature>
<dbReference type="PIRSF" id="PIRSF002741">
    <property type="entry name" value="MppA"/>
    <property type="match status" value="1"/>
</dbReference>
<dbReference type="GO" id="GO:0030288">
    <property type="term" value="C:outer membrane-bounded periplasmic space"/>
    <property type="evidence" value="ECO:0007669"/>
    <property type="project" value="TreeGrafter"/>
</dbReference>
<comment type="caution">
    <text evidence="3">The sequence shown here is derived from an EMBL/GenBank/DDBJ whole genome shotgun (WGS) entry which is preliminary data.</text>
</comment>
<gene>
    <name evidence="3" type="primary">nikA</name>
    <name evidence="3" type="ORF">J40TS1_53440</name>
</gene>
<dbReference type="Proteomes" id="UP000683139">
    <property type="component" value="Unassembled WGS sequence"/>
</dbReference>
<dbReference type="AlphaFoldDB" id="A0A920CWV2"/>
<name>A0A920CWV2_9BACL</name>
<dbReference type="InterPro" id="IPR011980">
    <property type="entry name" value="CntA-like"/>
</dbReference>
<dbReference type="Gene3D" id="3.40.190.10">
    <property type="entry name" value="Periplasmic binding protein-like II"/>
    <property type="match status" value="1"/>
</dbReference>
<protein>
    <submittedName>
        <fullName evidence="3">Nickel ABC transporter, nickel/metallophore periplasmic binding protein</fullName>
    </submittedName>
</protein>
<dbReference type="Gene3D" id="3.10.105.10">
    <property type="entry name" value="Dipeptide-binding Protein, Domain 3"/>
    <property type="match status" value="1"/>
</dbReference>
<dbReference type="GO" id="GO:0015833">
    <property type="term" value="P:peptide transport"/>
    <property type="evidence" value="ECO:0007669"/>
    <property type="project" value="TreeGrafter"/>
</dbReference>
<dbReference type="InterPro" id="IPR000914">
    <property type="entry name" value="SBP_5_dom"/>
</dbReference>
<organism evidence="3 4">
    <name type="scientific">Paenibacillus montaniterrae</name>
    <dbReference type="NCBI Taxonomy" id="429341"/>
    <lineage>
        <taxon>Bacteria</taxon>
        <taxon>Bacillati</taxon>
        <taxon>Bacillota</taxon>
        <taxon>Bacilli</taxon>
        <taxon>Bacillales</taxon>
        <taxon>Paenibacillaceae</taxon>
        <taxon>Paenibacillus</taxon>
    </lineage>
</organism>
<reference evidence="3" key="1">
    <citation type="submission" date="2021-03" db="EMBL/GenBank/DDBJ databases">
        <title>Antimicrobial resistance genes in bacteria isolated from Japanese honey, and their potential for conferring macrolide and lincosamide resistance in the American foulbrood pathogen Paenibacillus larvae.</title>
        <authorList>
            <person name="Okamoto M."/>
            <person name="Kumagai M."/>
            <person name="Kanamori H."/>
            <person name="Takamatsu D."/>
        </authorList>
    </citation>
    <scope>NUCLEOTIDE SEQUENCE</scope>
    <source>
        <strain evidence="3">J40TS1</strain>
    </source>
</reference>